<gene>
    <name evidence="1" type="ORF">WBA_LOCUS11546</name>
</gene>
<organism evidence="1 2">
    <name type="scientific">Wuchereria bancrofti</name>
    <dbReference type="NCBI Taxonomy" id="6293"/>
    <lineage>
        <taxon>Eukaryota</taxon>
        <taxon>Metazoa</taxon>
        <taxon>Ecdysozoa</taxon>
        <taxon>Nematoda</taxon>
        <taxon>Chromadorea</taxon>
        <taxon>Rhabditida</taxon>
        <taxon>Spirurina</taxon>
        <taxon>Spiruromorpha</taxon>
        <taxon>Filarioidea</taxon>
        <taxon>Onchocercidae</taxon>
        <taxon>Wuchereria</taxon>
    </lineage>
</organism>
<dbReference type="OrthoDB" id="5875849at2759"/>
<reference evidence="1 2" key="1">
    <citation type="submission" date="2018-11" db="EMBL/GenBank/DDBJ databases">
        <authorList>
            <consortium name="Pathogen Informatics"/>
        </authorList>
    </citation>
    <scope>NUCLEOTIDE SEQUENCE [LARGE SCALE GENOMIC DNA]</scope>
</reference>
<evidence type="ECO:0000313" key="1">
    <source>
        <dbReference type="EMBL" id="VDM20827.1"/>
    </source>
</evidence>
<keyword evidence="2" id="KW-1185">Reference proteome</keyword>
<dbReference type="InParanoid" id="A0A3P7EWX7"/>
<dbReference type="Proteomes" id="UP000270924">
    <property type="component" value="Unassembled WGS sequence"/>
</dbReference>
<proteinExistence type="predicted"/>
<sequence length="130" mass="15478">MFYDTERLSRVDSYVRDLNRNTEYRFPSTYVKYRSPSRPYLPQQYTPINIYRTYNSPLSQRHSILYTNPYIYNPISVSQSLYESRIADLQRSLSRERLARERAYPTTNSSSSSTLSRLYSGFARHWTMGS</sequence>
<name>A0A3P7EWX7_WUCBA</name>
<accession>A0A3P7EWX7</accession>
<dbReference type="EMBL" id="UYWW01012383">
    <property type="protein sequence ID" value="VDM20827.1"/>
    <property type="molecule type" value="Genomic_DNA"/>
</dbReference>
<dbReference type="AlphaFoldDB" id="A0A3P7EWX7"/>
<protein>
    <submittedName>
        <fullName evidence="1">Uncharacterized protein</fullName>
    </submittedName>
</protein>
<evidence type="ECO:0000313" key="2">
    <source>
        <dbReference type="Proteomes" id="UP000270924"/>
    </source>
</evidence>